<evidence type="ECO:0000313" key="4">
    <source>
        <dbReference type="EMBL" id="MFC7297538.1"/>
    </source>
</evidence>
<evidence type="ECO:0000256" key="2">
    <source>
        <dbReference type="SAM" id="Phobius"/>
    </source>
</evidence>
<dbReference type="InterPro" id="IPR057840">
    <property type="entry name" value="FimV_N"/>
</dbReference>
<feature type="transmembrane region" description="Helical" evidence="2">
    <location>
        <begin position="344"/>
        <end position="362"/>
    </location>
</feature>
<organism evidence="4 5">
    <name type="scientific">Herminiimonas aquatilis</name>
    <dbReference type="NCBI Taxonomy" id="345342"/>
    <lineage>
        <taxon>Bacteria</taxon>
        <taxon>Pseudomonadati</taxon>
        <taxon>Pseudomonadota</taxon>
        <taxon>Betaproteobacteria</taxon>
        <taxon>Burkholderiales</taxon>
        <taxon>Oxalobacteraceae</taxon>
        <taxon>Herminiimonas</taxon>
    </lineage>
</organism>
<dbReference type="Proteomes" id="UP001596379">
    <property type="component" value="Unassembled WGS sequence"/>
</dbReference>
<accession>A0ABW2J305</accession>
<reference evidence="5" key="1">
    <citation type="journal article" date="2019" name="Int. J. Syst. Evol. Microbiol.">
        <title>The Global Catalogue of Microorganisms (GCM) 10K type strain sequencing project: providing services to taxonomists for standard genome sequencing and annotation.</title>
        <authorList>
            <consortium name="The Broad Institute Genomics Platform"/>
            <consortium name="The Broad Institute Genome Sequencing Center for Infectious Disease"/>
            <person name="Wu L."/>
            <person name="Ma J."/>
        </authorList>
    </citation>
    <scope>NUCLEOTIDE SEQUENCE [LARGE SCALE GENOMIC DNA]</scope>
    <source>
        <strain evidence="5">CCUG 36956</strain>
    </source>
</reference>
<dbReference type="Pfam" id="PF25800">
    <property type="entry name" value="FimV_N"/>
    <property type="match status" value="1"/>
</dbReference>
<feature type="region of interest" description="Disordered" evidence="1">
    <location>
        <begin position="150"/>
        <end position="234"/>
    </location>
</feature>
<sequence>MSISINHPALSASAVFARDVGGVLPSFVRLCAFLIAMFSASSALAWGFGEMRLQSALGQPLKVQIGLLGDDAGKAEALCFKGSLQSLDGVSLGGVTVALQAENALIRLATTRNINEPAASLIVSYTCPPHIKREYTILLDPVPSRALPVVTRQQESPQPVMPSSESAAQATNAAAGDKPVKKPRRRVQAEPVVATDASAAAAPVEARASRKKERDKPSEPVKNVLRLGQSDGLGPHPLDGKAGVHLLLSYALRGAALPPASASAATTTTQPVVAADQPAVVPAPAPAEDAAALAQAAQALAMTQLMEKIQTLENKTEDLRKQNNLQLTALEAAQKNQASTSSDYLLYFLLLVCLVAIGWLMWRMHRIRTNVETSSWQQIVPYDEYPYPERGWEVEQTVAPLAPIAPIADAGTSPANDSAEQEPSAAAVVAKVAAAAASFDDGDQYYDNRLKVSTAEEISDEMQQAEFWLNMNQPLRAIEVLEAKPDHERPTSPVHWLNLIDLYRLAGERNKYEQMAARFMSVFNARVAPWDDDAAAPENSRGLEGFPVVMDRIVQLWHTEALLSFLENLLIDERDGARAGFDLAAYRDILFLTNIAHGVKAAKRFDKSPAAPDWSIL</sequence>
<comment type="caution">
    <text evidence="4">The sequence shown here is derived from an EMBL/GenBank/DDBJ whole genome shotgun (WGS) entry which is preliminary data.</text>
</comment>
<keyword evidence="2" id="KW-0472">Membrane</keyword>
<feature type="compositionally biased region" description="Polar residues" evidence="1">
    <location>
        <begin position="151"/>
        <end position="166"/>
    </location>
</feature>
<protein>
    <submittedName>
        <fullName evidence="4">FimV family protein</fullName>
    </submittedName>
</protein>
<evidence type="ECO:0000313" key="5">
    <source>
        <dbReference type="Proteomes" id="UP001596379"/>
    </source>
</evidence>
<keyword evidence="2" id="KW-0812">Transmembrane</keyword>
<proteinExistence type="predicted"/>
<evidence type="ECO:0000259" key="3">
    <source>
        <dbReference type="Pfam" id="PF25800"/>
    </source>
</evidence>
<feature type="domain" description="FimV N-terminal" evidence="3">
    <location>
        <begin position="47"/>
        <end position="141"/>
    </location>
</feature>
<feature type="compositionally biased region" description="Low complexity" evidence="1">
    <location>
        <begin position="189"/>
        <end position="206"/>
    </location>
</feature>
<name>A0ABW2J305_9BURK</name>
<keyword evidence="5" id="KW-1185">Reference proteome</keyword>
<dbReference type="EMBL" id="JBHTCC010000001">
    <property type="protein sequence ID" value="MFC7297538.1"/>
    <property type="molecule type" value="Genomic_DNA"/>
</dbReference>
<keyword evidence="2" id="KW-1133">Transmembrane helix</keyword>
<dbReference type="RefSeq" id="WP_382232681.1">
    <property type="nucleotide sequence ID" value="NZ_JBHTCC010000001.1"/>
</dbReference>
<feature type="transmembrane region" description="Helical" evidence="2">
    <location>
        <begin position="27"/>
        <end position="48"/>
    </location>
</feature>
<evidence type="ECO:0000256" key="1">
    <source>
        <dbReference type="SAM" id="MobiDB-lite"/>
    </source>
</evidence>
<gene>
    <name evidence="4" type="ORF">ACFQO0_03700</name>
</gene>